<reference evidence="1" key="1">
    <citation type="submission" date="2021-10" db="EMBL/GenBank/DDBJ databases">
        <authorList>
            <person name="Dean J.D."/>
            <person name="Kim M.K."/>
            <person name="Newey C.N."/>
            <person name="Stoker T.S."/>
            <person name="Thompson D.W."/>
            <person name="Grose J.H."/>
        </authorList>
    </citation>
    <scope>NUCLEOTIDE SEQUENCE</scope>
    <source>
        <strain evidence="1">BT178</strain>
    </source>
</reference>
<gene>
    <name evidence="1" type="ORF">LGH74_09155</name>
</gene>
<dbReference type="EMBL" id="JAJADR010000002">
    <property type="protein sequence ID" value="MCB2408143.1"/>
    <property type="molecule type" value="Genomic_DNA"/>
</dbReference>
<comment type="caution">
    <text evidence="1">The sequence shown here is derived from an EMBL/GenBank/DDBJ whole genome shotgun (WGS) entry which is preliminary data.</text>
</comment>
<evidence type="ECO:0000313" key="2">
    <source>
        <dbReference type="Proteomes" id="UP001165296"/>
    </source>
</evidence>
<proteinExistence type="predicted"/>
<keyword evidence="2" id="KW-1185">Reference proteome</keyword>
<protein>
    <recommendedName>
        <fullName evidence="3">Lipoprotein</fullName>
    </recommendedName>
</protein>
<dbReference type="Proteomes" id="UP001165296">
    <property type="component" value="Unassembled WGS sequence"/>
</dbReference>
<organism evidence="1 2">
    <name type="scientific">Hymenobacter lucidus</name>
    <dbReference type="NCBI Taxonomy" id="2880930"/>
    <lineage>
        <taxon>Bacteria</taxon>
        <taxon>Pseudomonadati</taxon>
        <taxon>Bacteroidota</taxon>
        <taxon>Cytophagia</taxon>
        <taxon>Cytophagales</taxon>
        <taxon>Hymenobacteraceae</taxon>
        <taxon>Hymenobacter</taxon>
    </lineage>
</organism>
<evidence type="ECO:0008006" key="3">
    <source>
        <dbReference type="Google" id="ProtNLM"/>
    </source>
</evidence>
<accession>A0ABS8APK3</accession>
<dbReference type="RefSeq" id="WP_226174866.1">
    <property type="nucleotide sequence ID" value="NZ_JAJADR010000002.1"/>
</dbReference>
<evidence type="ECO:0000313" key="1">
    <source>
        <dbReference type="EMBL" id="MCB2408143.1"/>
    </source>
</evidence>
<sequence>MKPLAYSPGFLLVLTLLGGCKTECEMEPCTSTPLPVKSLEGEYGCQDTRRNLTINLSETHTVIRSQVEFDQLVSGPCHPLIDFTTYDLVIGKKGLSSGNAGINYTFRRDCVTSKPMLHVEFRQGLTTEAPNITYHALVPKLNPGEQIGVEIDVKYQ</sequence>
<name>A0ABS8APK3_9BACT</name>
<dbReference type="PROSITE" id="PS51257">
    <property type="entry name" value="PROKAR_LIPOPROTEIN"/>
    <property type="match status" value="1"/>
</dbReference>